<sequence length="515" mass="59335">MASGSSGLTDQDDISELSTSEEELQDDDKFDRLLRKQKKIYQSHQKRKSKFNENIYDIPDLVGATEPLCCDFNEFYKANNIQQIDILLIGKTGNGKSALGNTILGRQIFESKSTLTSVTKRVESGVAEIEGQRIKVIDGPGVGDTGMDKQAANVNTLESISQAIAINPEGYHAFLLVVRYGTRFTLEDEDTVTLLKEIFGQHFFSKFCIIVMTCGDLFERETRKSFQDWLRTQDSLFFSKLLKECGNRIVLFDNKTNDKGKHKKQVKELLSLIQNLKVQNSRYTNDHFDLAQRSRDTIILKSNQDIIEEAIMIEADLIFQKLTSIQNGDQPGMHDQDLQELTEKANRLYEHIKVKDKGTGVLHSLALHVWSLICSVRDESALSLKVADEKKKFQKAMAKAAKQHEAELERQRKEFQEQLKENRMTEKDEDRFEESQLHLTKKVQDQWKKERKKFEAQHKLLWEEQKKQILLANARLQEIKEEQRSLRSKGTEKTKKSLLKALQKKFSRNDQASNV</sequence>
<feature type="compositionally biased region" description="Basic residues" evidence="5">
    <location>
        <begin position="496"/>
        <end position="506"/>
    </location>
</feature>
<gene>
    <name evidence="8" type="primary">LOC106050215</name>
</gene>
<evidence type="ECO:0000313" key="8">
    <source>
        <dbReference type="RefSeq" id="XP_055869392.1"/>
    </source>
</evidence>
<organism evidence="7 8">
    <name type="scientific">Biomphalaria glabrata</name>
    <name type="common">Bloodfluke planorb</name>
    <name type="synonym">Freshwater snail</name>
    <dbReference type="NCBI Taxonomy" id="6526"/>
    <lineage>
        <taxon>Eukaryota</taxon>
        <taxon>Metazoa</taxon>
        <taxon>Spiralia</taxon>
        <taxon>Lophotrochozoa</taxon>
        <taxon>Mollusca</taxon>
        <taxon>Gastropoda</taxon>
        <taxon>Heterobranchia</taxon>
        <taxon>Euthyneura</taxon>
        <taxon>Panpulmonata</taxon>
        <taxon>Hygrophila</taxon>
        <taxon>Lymnaeoidea</taxon>
        <taxon>Planorbidae</taxon>
        <taxon>Biomphalaria</taxon>
    </lineage>
</organism>
<feature type="coiled-coil region" evidence="4">
    <location>
        <begin position="259"/>
        <end position="286"/>
    </location>
</feature>
<evidence type="ECO:0000256" key="1">
    <source>
        <dbReference type="ARBA" id="ARBA00008535"/>
    </source>
</evidence>
<evidence type="ECO:0000256" key="2">
    <source>
        <dbReference type="ARBA" id="ARBA00022741"/>
    </source>
</evidence>
<keyword evidence="3" id="KW-0342">GTP-binding</keyword>
<feature type="coiled-coil region" evidence="4">
    <location>
        <begin position="394"/>
        <end position="428"/>
    </location>
</feature>
<feature type="compositionally biased region" description="Basic and acidic residues" evidence="5">
    <location>
        <begin position="482"/>
        <end position="495"/>
    </location>
</feature>
<feature type="domain" description="AIG1-type G" evidence="6">
    <location>
        <begin position="81"/>
        <end position="292"/>
    </location>
</feature>
<keyword evidence="2" id="KW-0547">Nucleotide-binding</keyword>
<dbReference type="GO" id="GO:0005525">
    <property type="term" value="F:GTP binding"/>
    <property type="evidence" value="ECO:0007669"/>
    <property type="project" value="UniProtKB-KW"/>
</dbReference>
<dbReference type="PANTHER" id="PTHR10903:SF184">
    <property type="entry name" value="GTP-BINDING PROTEIN A"/>
    <property type="match status" value="1"/>
</dbReference>
<dbReference type="GeneID" id="106050215"/>
<dbReference type="SUPFAM" id="SSF52540">
    <property type="entry name" value="P-loop containing nucleoside triphosphate hydrolases"/>
    <property type="match status" value="1"/>
</dbReference>
<reference evidence="8" key="1">
    <citation type="submission" date="2025-08" db="UniProtKB">
        <authorList>
            <consortium name="RefSeq"/>
        </authorList>
    </citation>
    <scope>IDENTIFICATION</scope>
</reference>
<dbReference type="OrthoDB" id="431287at2759"/>
<feature type="compositionally biased region" description="Acidic residues" evidence="5">
    <location>
        <begin position="10"/>
        <end position="26"/>
    </location>
</feature>
<keyword evidence="7" id="KW-1185">Reference proteome</keyword>
<keyword evidence="4" id="KW-0175">Coiled coil</keyword>
<dbReference type="Pfam" id="PF04548">
    <property type="entry name" value="AIG1"/>
    <property type="match status" value="1"/>
</dbReference>
<evidence type="ECO:0000259" key="6">
    <source>
        <dbReference type="PROSITE" id="PS51720"/>
    </source>
</evidence>
<comment type="similarity">
    <text evidence="1">Belongs to the TRAFAC class TrmE-Era-EngA-EngB-Septin-like GTPase superfamily. AIG1/Toc34/Toc159-like paraseptin GTPase family. IAN subfamily.</text>
</comment>
<accession>A0A9W2Z386</accession>
<feature type="region of interest" description="Disordered" evidence="5">
    <location>
        <begin position="482"/>
        <end position="515"/>
    </location>
</feature>
<protein>
    <submittedName>
        <fullName evidence="8">Uncharacterized protein LOC106050215</fullName>
    </submittedName>
</protein>
<dbReference type="InterPro" id="IPR027417">
    <property type="entry name" value="P-loop_NTPase"/>
</dbReference>
<evidence type="ECO:0000256" key="4">
    <source>
        <dbReference type="SAM" id="Coils"/>
    </source>
</evidence>
<dbReference type="OMA" id="ESERMHE"/>
<dbReference type="InterPro" id="IPR006703">
    <property type="entry name" value="G_AIG1"/>
</dbReference>
<evidence type="ECO:0000256" key="3">
    <source>
        <dbReference type="ARBA" id="ARBA00023134"/>
    </source>
</evidence>
<dbReference type="InterPro" id="IPR045058">
    <property type="entry name" value="GIMA/IAN/Toc"/>
</dbReference>
<dbReference type="Proteomes" id="UP001165740">
    <property type="component" value="Chromosome 16"/>
</dbReference>
<dbReference type="AlphaFoldDB" id="A0A9W2Z386"/>
<dbReference type="RefSeq" id="XP_055869392.1">
    <property type="nucleotide sequence ID" value="XM_056013417.1"/>
</dbReference>
<dbReference type="FunFam" id="3.40.50.300:FF:000840">
    <property type="entry name" value="Immune-associated nucleotide-binding protein 9"/>
    <property type="match status" value="1"/>
</dbReference>
<feature type="region of interest" description="Disordered" evidence="5">
    <location>
        <begin position="1"/>
        <end position="30"/>
    </location>
</feature>
<proteinExistence type="inferred from homology"/>
<evidence type="ECO:0000256" key="5">
    <source>
        <dbReference type="SAM" id="MobiDB-lite"/>
    </source>
</evidence>
<dbReference type="PROSITE" id="PS51720">
    <property type="entry name" value="G_AIG1"/>
    <property type="match status" value="1"/>
</dbReference>
<name>A0A9W2Z386_BIOGL</name>
<dbReference type="PANTHER" id="PTHR10903">
    <property type="entry name" value="GTPASE, IMAP FAMILY MEMBER-RELATED"/>
    <property type="match status" value="1"/>
</dbReference>
<evidence type="ECO:0000313" key="7">
    <source>
        <dbReference type="Proteomes" id="UP001165740"/>
    </source>
</evidence>
<dbReference type="Gene3D" id="3.40.50.300">
    <property type="entry name" value="P-loop containing nucleotide triphosphate hydrolases"/>
    <property type="match status" value="1"/>
</dbReference>